<feature type="compositionally biased region" description="Acidic residues" evidence="1">
    <location>
        <begin position="24"/>
        <end position="37"/>
    </location>
</feature>
<evidence type="ECO:0000313" key="2">
    <source>
        <dbReference type="EMBL" id="PKI51891.1"/>
    </source>
</evidence>
<organism evidence="2 3">
    <name type="scientific">Punica granatum</name>
    <name type="common">Pomegranate</name>
    <dbReference type="NCBI Taxonomy" id="22663"/>
    <lineage>
        <taxon>Eukaryota</taxon>
        <taxon>Viridiplantae</taxon>
        <taxon>Streptophyta</taxon>
        <taxon>Embryophyta</taxon>
        <taxon>Tracheophyta</taxon>
        <taxon>Spermatophyta</taxon>
        <taxon>Magnoliopsida</taxon>
        <taxon>eudicotyledons</taxon>
        <taxon>Gunneridae</taxon>
        <taxon>Pentapetalae</taxon>
        <taxon>rosids</taxon>
        <taxon>malvids</taxon>
        <taxon>Myrtales</taxon>
        <taxon>Lythraceae</taxon>
        <taxon>Punica</taxon>
    </lineage>
</organism>
<feature type="region of interest" description="Disordered" evidence="1">
    <location>
        <begin position="1"/>
        <end position="43"/>
    </location>
</feature>
<evidence type="ECO:0000313" key="3">
    <source>
        <dbReference type="Proteomes" id="UP000233551"/>
    </source>
</evidence>
<accession>A0A2I0J6M9</accession>
<sequence length="115" mass="12476">MDGESEPAAKESEDRKDASSSNSSDEEKEEDSIEDNIENAGPVAVVEETVEGRLRIYGFAGKKIEGRTKPTSFFILGSAGYQTTTFLHGGKDGAASFLFLGLQEAKRRRLGKDLT</sequence>
<evidence type="ECO:0000256" key="1">
    <source>
        <dbReference type="SAM" id="MobiDB-lite"/>
    </source>
</evidence>
<dbReference type="AlphaFoldDB" id="A0A2I0J6M9"/>
<keyword evidence="3" id="KW-1185">Reference proteome</keyword>
<dbReference type="Proteomes" id="UP000233551">
    <property type="component" value="Unassembled WGS sequence"/>
</dbReference>
<proteinExistence type="predicted"/>
<gene>
    <name evidence="2" type="ORF">CRG98_027724</name>
</gene>
<reference evidence="2 3" key="1">
    <citation type="submission" date="2017-11" db="EMBL/GenBank/DDBJ databases">
        <title>De-novo sequencing of pomegranate (Punica granatum L.) genome.</title>
        <authorList>
            <person name="Akparov Z."/>
            <person name="Amiraslanov A."/>
            <person name="Hajiyeva S."/>
            <person name="Abbasov M."/>
            <person name="Kaur K."/>
            <person name="Hamwieh A."/>
            <person name="Solovyev V."/>
            <person name="Salamov A."/>
            <person name="Braich B."/>
            <person name="Kosarev P."/>
            <person name="Mahmoud A."/>
            <person name="Hajiyev E."/>
            <person name="Babayeva S."/>
            <person name="Izzatullayeva V."/>
            <person name="Mammadov A."/>
            <person name="Mammadov A."/>
            <person name="Sharifova S."/>
            <person name="Ojaghi J."/>
            <person name="Eynullazada K."/>
            <person name="Bayramov B."/>
            <person name="Abdulazimova A."/>
            <person name="Shahmuradov I."/>
        </authorList>
    </citation>
    <scope>NUCLEOTIDE SEQUENCE [LARGE SCALE GENOMIC DNA]</scope>
    <source>
        <strain evidence="3">cv. AG2017</strain>
        <tissue evidence="2">Leaf</tissue>
    </source>
</reference>
<feature type="compositionally biased region" description="Basic and acidic residues" evidence="1">
    <location>
        <begin position="7"/>
        <end position="18"/>
    </location>
</feature>
<dbReference type="EMBL" id="PGOL01001987">
    <property type="protein sequence ID" value="PKI51891.1"/>
    <property type="molecule type" value="Genomic_DNA"/>
</dbReference>
<name>A0A2I0J6M9_PUNGR</name>
<protein>
    <submittedName>
        <fullName evidence="2">Uncharacterized protein</fullName>
    </submittedName>
</protein>
<comment type="caution">
    <text evidence="2">The sequence shown here is derived from an EMBL/GenBank/DDBJ whole genome shotgun (WGS) entry which is preliminary data.</text>
</comment>